<keyword evidence="1 5" id="KW-0808">Transferase</keyword>
<dbReference type="Pfam" id="PF13302">
    <property type="entry name" value="Acetyltransf_3"/>
    <property type="match status" value="1"/>
</dbReference>
<dbReference type="InterPro" id="IPR051531">
    <property type="entry name" value="N-acetyltransferase"/>
</dbReference>
<dbReference type="PANTHER" id="PTHR43792:SF8">
    <property type="entry name" value="[RIBOSOMAL PROTEIN US5]-ALANINE N-ACETYLTRANSFERASE"/>
    <property type="match status" value="1"/>
</dbReference>
<reference evidence="5 6" key="1">
    <citation type="submission" date="2020-07" db="EMBL/GenBank/DDBJ databases">
        <title>Complete genome and description of Chryseobacterium manosquense strain Marseille-Q2069 sp. nov.</title>
        <authorList>
            <person name="Boxberger M."/>
        </authorList>
    </citation>
    <scope>NUCLEOTIDE SEQUENCE [LARGE SCALE GENOMIC DNA]</scope>
    <source>
        <strain evidence="5 6">Marseille-Q2069</strain>
    </source>
</reference>
<proteinExistence type="inferred from homology"/>
<dbReference type="PROSITE" id="PS51186">
    <property type="entry name" value="GNAT"/>
    <property type="match status" value="1"/>
</dbReference>
<evidence type="ECO:0000256" key="2">
    <source>
        <dbReference type="ARBA" id="ARBA00023315"/>
    </source>
</evidence>
<dbReference type="KEGG" id="cmaq:H0S70_05715"/>
<evidence type="ECO:0000256" key="1">
    <source>
        <dbReference type="ARBA" id="ARBA00022679"/>
    </source>
</evidence>
<dbReference type="Proteomes" id="UP000516438">
    <property type="component" value="Chromosome"/>
</dbReference>
<protein>
    <submittedName>
        <fullName evidence="5">GNAT family N-acetyltransferase</fullName>
    </submittedName>
</protein>
<dbReference type="GO" id="GO:0016747">
    <property type="term" value="F:acyltransferase activity, transferring groups other than amino-acyl groups"/>
    <property type="evidence" value="ECO:0007669"/>
    <property type="project" value="InterPro"/>
</dbReference>
<dbReference type="InterPro" id="IPR000182">
    <property type="entry name" value="GNAT_dom"/>
</dbReference>
<name>A0A7H1DZQ4_9FLAO</name>
<evidence type="ECO:0000313" key="5">
    <source>
        <dbReference type="EMBL" id="QNS42462.1"/>
    </source>
</evidence>
<gene>
    <name evidence="5" type="ORF">H0S70_05715</name>
</gene>
<dbReference type="EMBL" id="CP060203">
    <property type="protein sequence ID" value="QNS42462.1"/>
    <property type="molecule type" value="Genomic_DNA"/>
</dbReference>
<feature type="domain" description="N-acetyltransferase" evidence="4">
    <location>
        <begin position="14"/>
        <end position="179"/>
    </location>
</feature>
<dbReference type="InterPro" id="IPR016181">
    <property type="entry name" value="Acyl_CoA_acyltransferase"/>
</dbReference>
<accession>A0A7H1DZQ4</accession>
<evidence type="ECO:0000313" key="6">
    <source>
        <dbReference type="Proteomes" id="UP000516438"/>
    </source>
</evidence>
<dbReference type="RefSeq" id="WP_188322013.1">
    <property type="nucleotide sequence ID" value="NZ_CP060203.1"/>
</dbReference>
<evidence type="ECO:0000256" key="3">
    <source>
        <dbReference type="ARBA" id="ARBA00038502"/>
    </source>
</evidence>
<sequence length="179" mass="20699">MDKTKFPELRTERLILNQPKNSDLKKITEILNSEVYSKNTVNIPSPYTDKSAEFWLRLSEEGFINENQYVFAIRLKNSEEIIGGIDLGIDKRFNKAELGYWIDQRFWNIGYATESVKAVIDFGFKTLNLKRIFATHFDFNTSSGKVMQNAGMKKEGVLLCHTCKNGEYQNHVIYGIINE</sequence>
<dbReference type="Gene3D" id="3.40.630.30">
    <property type="match status" value="1"/>
</dbReference>
<dbReference type="SUPFAM" id="SSF55729">
    <property type="entry name" value="Acyl-CoA N-acyltransferases (Nat)"/>
    <property type="match status" value="1"/>
</dbReference>
<organism evidence="5 6">
    <name type="scientific">Chryseobacterium manosquense</name>
    <dbReference type="NCBI Taxonomy" id="2754694"/>
    <lineage>
        <taxon>Bacteria</taxon>
        <taxon>Pseudomonadati</taxon>
        <taxon>Bacteroidota</taxon>
        <taxon>Flavobacteriia</taxon>
        <taxon>Flavobacteriales</taxon>
        <taxon>Weeksellaceae</taxon>
        <taxon>Chryseobacterium group</taxon>
        <taxon>Chryseobacterium</taxon>
    </lineage>
</organism>
<evidence type="ECO:0000259" key="4">
    <source>
        <dbReference type="PROSITE" id="PS51186"/>
    </source>
</evidence>
<dbReference type="PANTHER" id="PTHR43792">
    <property type="entry name" value="GNAT FAMILY, PUTATIVE (AFU_ORTHOLOGUE AFUA_3G00765)-RELATED-RELATED"/>
    <property type="match status" value="1"/>
</dbReference>
<comment type="similarity">
    <text evidence="3">Belongs to the acetyltransferase family. RimJ subfamily.</text>
</comment>
<dbReference type="AlphaFoldDB" id="A0A7H1DZQ4"/>
<keyword evidence="2" id="KW-0012">Acyltransferase</keyword>
<keyword evidence="6" id="KW-1185">Reference proteome</keyword>